<protein>
    <submittedName>
        <fullName evidence="2">Uncharacterized protein</fullName>
    </submittedName>
</protein>
<evidence type="ECO:0000256" key="1">
    <source>
        <dbReference type="SAM" id="MobiDB-lite"/>
    </source>
</evidence>
<evidence type="ECO:0000313" key="3">
    <source>
        <dbReference type="Proteomes" id="UP000765509"/>
    </source>
</evidence>
<comment type="caution">
    <text evidence="2">The sequence shown here is derived from an EMBL/GenBank/DDBJ whole genome shotgun (WGS) entry which is preliminary data.</text>
</comment>
<accession>A0A9Q3IA53</accession>
<dbReference type="AlphaFoldDB" id="A0A9Q3IA53"/>
<feature type="compositionally biased region" description="Basic and acidic residues" evidence="1">
    <location>
        <begin position="53"/>
        <end position="78"/>
    </location>
</feature>
<organism evidence="2 3">
    <name type="scientific">Austropuccinia psidii MF-1</name>
    <dbReference type="NCBI Taxonomy" id="1389203"/>
    <lineage>
        <taxon>Eukaryota</taxon>
        <taxon>Fungi</taxon>
        <taxon>Dikarya</taxon>
        <taxon>Basidiomycota</taxon>
        <taxon>Pucciniomycotina</taxon>
        <taxon>Pucciniomycetes</taxon>
        <taxon>Pucciniales</taxon>
        <taxon>Sphaerophragmiaceae</taxon>
        <taxon>Austropuccinia</taxon>
    </lineage>
</organism>
<evidence type="ECO:0000313" key="2">
    <source>
        <dbReference type="EMBL" id="MBW0535676.1"/>
    </source>
</evidence>
<proteinExistence type="predicted"/>
<reference evidence="2" key="1">
    <citation type="submission" date="2021-03" db="EMBL/GenBank/DDBJ databases">
        <title>Draft genome sequence of rust myrtle Austropuccinia psidii MF-1, a brazilian biotype.</title>
        <authorList>
            <person name="Quecine M.C."/>
            <person name="Pachon D.M.R."/>
            <person name="Bonatelli M.L."/>
            <person name="Correr F.H."/>
            <person name="Franceschini L.M."/>
            <person name="Leite T.F."/>
            <person name="Margarido G.R.A."/>
            <person name="Almeida C.A."/>
            <person name="Ferrarezi J.A."/>
            <person name="Labate C.A."/>
        </authorList>
    </citation>
    <scope>NUCLEOTIDE SEQUENCE</scope>
    <source>
        <strain evidence="2">MF-1</strain>
    </source>
</reference>
<name>A0A9Q3IA53_9BASI</name>
<dbReference type="Proteomes" id="UP000765509">
    <property type="component" value="Unassembled WGS sequence"/>
</dbReference>
<dbReference type="EMBL" id="AVOT02040450">
    <property type="protein sequence ID" value="MBW0535676.1"/>
    <property type="molecule type" value="Genomic_DNA"/>
</dbReference>
<keyword evidence="3" id="KW-1185">Reference proteome</keyword>
<gene>
    <name evidence="2" type="ORF">O181_075391</name>
</gene>
<feature type="region of interest" description="Disordered" evidence="1">
    <location>
        <begin position="45"/>
        <end position="91"/>
    </location>
</feature>
<sequence>MRYHKLLNKLPGDLKHAVRFRCSKYFSLDKISTTFQEVRIRTSIGGYNTHSAGDNRENQTLEAKEPHDSESEIKEQFHNCESPNNYADNYPKYREEILARDRETRNNKEGH</sequence>